<dbReference type="PANTHER" id="PTHR11183">
    <property type="entry name" value="GLYCOGENIN SUBFAMILY MEMBER"/>
    <property type="match status" value="1"/>
</dbReference>
<comment type="similarity">
    <text evidence="3">Belongs to the glycosyltransferase 8 family. Galactosyltransferase subfamily.</text>
</comment>
<evidence type="ECO:0000256" key="5">
    <source>
        <dbReference type="ARBA" id="ARBA00022490"/>
    </source>
</evidence>
<dbReference type="EC" id="2.4.1.123" evidence="4"/>
<organism evidence="13 14">
    <name type="scientific">Salix dunnii</name>
    <dbReference type="NCBI Taxonomy" id="1413687"/>
    <lineage>
        <taxon>Eukaryota</taxon>
        <taxon>Viridiplantae</taxon>
        <taxon>Streptophyta</taxon>
        <taxon>Embryophyta</taxon>
        <taxon>Tracheophyta</taxon>
        <taxon>Spermatophyta</taxon>
        <taxon>Magnoliopsida</taxon>
        <taxon>eudicotyledons</taxon>
        <taxon>Gunneridae</taxon>
        <taxon>Pentapetalae</taxon>
        <taxon>rosids</taxon>
        <taxon>fabids</taxon>
        <taxon>Malpighiales</taxon>
        <taxon>Salicaceae</taxon>
        <taxon>Saliceae</taxon>
        <taxon>Salix</taxon>
    </lineage>
</organism>
<dbReference type="Gene3D" id="3.90.550.10">
    <property type="entry name" value="Spore Coat Polysaccharide Biosynthesis Protein SpsA, Chain A"/>
    <property type="match status" value="2"/>
</dbReference>
<evidence type="ECO:0000256" key="12">
    <source>
        <dbReference type="ARBA" id="ARBA00050449"/>
    </source>
</evidence>
<dbReference type="InterPro" id="IPR002495">
    <property type="entry name" value="Glyco_trans_8"/>
</dbReference>
<evidence type="ECO:0000256" key="9">
    <source>
        <dbReference type="ARBA" id="ARBA00023144"/>
    </source>
</evidence>
<evidence type="ECO:0000256" key="11">
    <source>
        <dbReference type="ARBA" id="ARBA00023277"/>
    </source>
</evidence>
<evidence type="ECO:0000256" key="4">
    <source>
        <dbReference type="ARBA" id="ARBA00012559"/>
    </source>
</evidence>
<evidence type="ECO:0000256" key="10">
    <source>
        <dbReference type="ARBA" id="ARBA00023211"/>
    </source>
</evidence>
<name>A0A835JJM3_9ROSI</name>
<evidence type="ECO:0000313" key="14">
    <source>
        <dbReference type="Proteomes" id="UP000657918"/>
    </source>
</evidence>
<comment type="caution">
    <text evidence="13">The sequence shown here is derived from an EMBL/GenBank/DDBJ whole genome shotgun (WGS) entry which is preliminary data.</text>
</comment>
<dbReference type="EMBL" id="JADGMS010000013">
    <property type="protein sequence ID" value="KAF9669828.1"/>
    <property type="molecule type" value="Genomic_DNA"/>
</dbReference>
<evidence type="ECO:0000256" key="6">
    <source>
        <dbReference type="ARBA" id="ARBA00022676"/>
    </source>
</evidence>
<proteinExistence type="inferred from homology"/>
<keyword evidence="6" id="KW-0328">Glycosyltransferase</keyword>
<gene>
    <name evidence="13" type="ORF">SADUNF_Sadunf13G0005100</name>
</gene>
<dbReference type="GO" id="GO:0005737">
    <property type="term" value="C:cytoplasm"/>
    <property type="evidence" value="ECO:0007669"/>
    <property type="project" value="UniProtKB-SubCell"/>
</dbReference>
<evidence type="ECO:0000256" key="1">
    <source>
        <dbReference type="ARBA" id="ARBA00001968"/>
    </source>
</evidence>
<keyword evidence="8" id="KW-0479">Metal-binding</keyword>
<evidence type="ECO:0000256" key="7">
    <source>
        <dbReference type="ARBA" id="ARBA00022679"/>
    </source>
</evidence>
<dbReference type="OrthoDB" id="2014201at2759"/>
<dbReference type="AlphaFoldDB" id="A0A835JJM3"/>
<accession>A0A835JJM3</accession>
<comment type="catalytic activity">
    <reaction evidence="12">
        <text>myo-inositol + UDP-alpha-D-galactose = alpha-D-galactosyl-(1-&gt;3)-1D-myo-inositol + UDP + H(+)</text>
        <dbReference type="Rhea" id="RHEA:12464"/>
        <dbReference type="ChEBI" id="CHEBI:15378"/>
        <dbReference type="ChEBI" id="CHEBI:17268"/>
        <dbReference type="ChEBI" id="CHEBI:17505"/>
        <dbReference type="ChEBI" id="CHEBI:58223"/>
        <dbReference type="ChEBI" id="CHEBI:66914"/>
        <dbReference type="EC" id="2.4.1.123"/>
    </reaction>
</comment>
<dbReference type="InterPro" id="IPR050587">
    <property type="entry name" value="GNT1/Glycosyltrans_8"/>
</dbReference>
<dbReference type="GO" id="GO:0006979">
    <property type="term" value="P:response to oxidative stress"/>
    <property type="evidence" value="ECO:0007669"/>
    <property type="project" value="UniProtKB-ARBA"/>
</dbReference>
<keyword evidence="9" id="KW-0299">Galactose metabolism</keyword>
<comment type="cofactor">
    <cofactor evidence="1">
        <name>a divalent metal cation</name>
        <dbReference type="ChEBI" id="CHEBI:60240"/>
    </cofactor>
</comment>
<protein>
    <recommendedName>
        <fullName evidence="4">inositol 3-alpha-galactosyltransferase</fullName>
        <ecNumber evidence="4">2.4.1.123</ecNumber>
    </recommendedName>
</protein>
<dbReference type="CDD" id="cd02537">
    <property type="entry name" value="GT8_Glycogenin"/>
    <property type="match status" value="2"/>
</dbReference>
<comment type="subcellular location">
    <subcellularLocation>
        <location evidence="2">Cytoplasm</location>
    </subcellularLocation>
</comment>
<dbReference type="SUPFAM" id="SSF53448">
    <property type="entry name" value="Nucleotide-diphospho-sugar transferases"/>
    <property type="match status" value="2"/>
</dbReference>
<dbReference type="FunFam" id="3.90.550.10:FF:000049">
    <property type="entry name" value="Hexosyltransferase"/>
    <property type="match status" value="2"/>
</dbReference>
<dbReference type="GO" id="GO:0047216">
    <property type="term" value="F:inositol 3-alpha-galactosyltransferase activity"/>
    <property type="evidence" value="ECO:0007669"/>
    <property type="project" value="UniProtKB-EC"/>
</dbReference>
<evidence type="ECO:0000313" key="13">
    <source>
        <dbReference type="EMBL" id="KAF9669828.1"/>
    </source>
</evidence>
<keyword evidence="7" id="KW-0808">Transferase</keyword>
<dbReference type="InterPro" id="IPR029044">
    <property type="entry name" value="Nucleotide-diphossugar_trans"/>
</dbReference>
<evidence type="ECO:0000256" key="2">
    <source>
        <dbReference type="ARBA" id="ARBA00004496"/>
    </source>
</evidence>
<dbReference type="GO" id="GO:0006012">
    <property type="term" value="P:galactose metabolic process"/>
    <property type="evidence" value="ECO:0007669"/>
    <property type="project" value="UniProtKB-KW"/>
</dbReference>
<dbReference type="GO" id="GO:0046872">
    <property type="term" value="F:metal ion binding"/>
    <property type="evidence" value="ECO:0007669"/>
    <property type="project" value="UniProtKB-KW"/>
</dbReference>
<keyword evidence="10" id="KW-0464">Manganese</keyword>
<reference evidence="13 14" key="1">
    <citation type="submission" date="2020-10" db="EMBL/GenBank/DDBJ databases">
        <title>Plant Genome Project.</title>
        <authorList>
            <person name="Zhang R.-G."/>
        </authorList>
    </citation>
    <scope>NUCLEOTIDE SEQUENCE [LARGE SCALE GENOMIC DNA]</scope>
    <source>
        <strain evidence="13">FAFU-HL-1</strain>
        <tissue evidence="13">Leaf</tissue>
    </source>
</reference>
<keyword evidence="14" id="KW-1185">Reference proteome</keyword>
<evidence type="ECO:0000256" key="8">
    <source>
        <dbReference type="ARBA" id="ARBA00022723"/>
    </source>
</evidence>
<keyword evidence="11" id="KW-0119">Carbohydrate metabolism</keyword>
<keyword evidence="5" id="KW-0963">Cytoplasm</keyword>
<dbReference type="Pfam" id="PF01501">
    <property type="entry name" value="Glyco_transf_8"/>
    <property type="match status" value="2"/>
</dbReference>
<sequence length="718" mass="83061">MPLTYLKIFKFNIAPNPYIFTPSQPLQLHSQPKPSRIKTLEQYTFQQPQILSSFLVTMAPRTTTTLANNTNSVVKQASLSSCAYVTFLAGDGDYWKGVVGLAKGLRKAKSRYPLVVAMLPDVPEEHRKILVSQGCIVREIEPVHPPENQTRFAMPYYVINYSKLRIWEFVEYSKMIYLDGDIQVFDNIDHLFDMPDGYFYAVMDCFCEKTWSNSPQYKIGYCQQCPDKVRWPAEMGPKPPLYFNAGMFVYQPNLSTYHDLLGTLKATSPTLFAEQDFLNMFFRDVYKPIPSDYNLVMAMLWRHPENIDLDKVKVVHYCAAGSKPWRFTGKEENMDREDIKMVVNKWWDIYHDESLDYQNTFYLSFLINLIRTMAPDITTTLANNGNTLVKQASISSCAYVTFLAGNGDYWKGVVGLAKGLRKAESKYPLVVAMLPDVPEDHRKILVSQGCIVREIEPVHPPENQTQFALAYYVINYSKLRIWEFVEYSKMIYLDGDIEVFDNIDHLFDMPDGYFYAVMDCFCEKTWSNSPQYKIGYCQQCPDKVRWPAEMGPMPPLYFNAGMFVYQPNLSTYHDLLETLKVTTPTLFAEQDFLNMFFRDVYKPIPSDYNLVLAIKHNLHKIQQLWRHPENINLDKVKAVHYCAAGSKPWRYTGKEENMDREDIKMLVQKWWDVYNDELLDYKHSTTVVASSGYDLQPILEALFEDGGGHCFTTAPPAA</sequence>
<dbReference type="Proteomes" id="UP000657918">
    <property type="component" value="Unassembled WGS sequence"/>
</dbReference>
<evidence type="ECO:0000256" key="3">
    <source>
        <dbReference type="ARBA" id="ARBA00007790"/>
    </source>
</evidence>